<dbReference type="RefSeq" id="WP_272987764.1">
    <property type="nucleotide sequence ID" value="NZ_CALCOC010000010.1"/>
</dbReference>
<evidence type="ECO:0000313" key="3">
    <source>
        <dbReference type="EMBL" id="HAE26745.1"/>
    </source>
</evidence>
<dbReference type="AlphaFoldDB" id="A0A3B9GWB3"/>
<reference evidence="3 4" key="1">
    <citation type="journal article" date="2018" name="Nat. Biotechnol.">
        <title>A standardized bacterial taxonomy based on genome phylogeny substantially revises the tree of life.</title>
        <authorList>
            <person name="Parks D.H."/>
            <person name="Chuvochina M."/>
            <person name="Waite D.W."/>
            <person name="Rinke C."/>
            <person name="Skarshewski A."/>
            <person name="Chaumeil P.A."/>
            <person name="Hugenholtz P."/>
        </authorList>
    </citation>
    <scope>NUCLEOTIDE SEQUENCE [LARGE SCALE GENOMIC DNA]</scope>
    <source>
        <strain evidence="3">UBA8733</strain>
    </source>
</reference>
<protein>
    <submittedName>
        <fullName evidence="3">Integrase</fullName>
    </submittedName>
</protein>
<evidence type="ECO:0000259" key="2">
    <source>
        <dbReference type="Pfam" id="PF20172"/>
    </source>
</evidence>
<evidence type="ECO:0000313" key="4">
    <source>
        <dbReference type="Proteomes" id="UP000259610"/>
    </source>
</evidence>
<dbReference type="InterPro" id="IPR013762">
    <property type="entry name" value="Integrase-like_cat_sf"/>
</dbReference>
<name>A0A3B9GWB3_9PROT</name>
<evidence type="ECO:0000256" key="1">
    <source>
        <dbReference type="ARBA" id="ARBA00023172"/>
    </source>
</evidence>
<accession>A0A3B9GWB3</accession>
<dbReference type="EMBL" id="DMAN01000134">
    <property type="protein sequence ID" value="HAE26745.1"/>
    <property type="molecule type" value="Genomic_DNA"/>
</dbReference>
<gene>
    <name evidence="3" type="ORF">DCG58_06265</name>
</gene>
<dbReference type="InterPro" id="IPR011010">
    <property type="entry name" value="DNA_brk_join_enz"/>
</dbReference>
<dbReference type="GO" id="GO:0015074">
    <property type="term" value="P:DNA integration"/>
    <property type="evidence" value="ECO:0007669"/>
    <property type="project" value="InterPro"/>
</dbReference>
<dbReference type="GO" id="GO:0003677">
    <property type="term" value="F:DNA binding"/>
    <property type="evidence" value="ECO:0007669"/>
    <property type="project" value="InterPro"/>
</dbReference>
<dbReference type="Gene3D" id="1.10.443.10">
    <property type="entry name" value="Intergrase catalytic core"/>
    <property type="match status" value="1"/>
</dbReference>
<dbReference type="InterPro" id="IPR046668">
    <property type="entry name" value="DUF6538"/>
</dbReference>
<dbReference type="Proteomes" id="UP000259610">
    <property type="component" value="Unassembled WGS sequence"/>
</dbReference>
<keyword evidence="1" id="KW-0233">DNA recombination</keyword>
<sequence length="472" mass="54757">MAQSTDVDKFLKQRSGRYYYYRRVPTRLRPFYPSEFIRIALGTSSLEVARARRDELVDADESYWGKLRLSLDLERMGEPMDMEHARKRYEVAKARALAAGFRFRAMDELAAPGMIDEVVSRLQAIERRAPSNGALNEEDVAAMLGAVEEPKVSVSEAMEIYQTKIAPPLLVKKSPQQRRRWKATKDLSLKYFVDVIGDLAMVDITREHGQKYYDFWNSEVSPADPAAKPKQPKTADRHFGDIRRLYTDYFKYVGDETRLNPFRNLTFKDRRNRGTRKYPPFPDKWVREKILVPGWYERLTDEMFLAPLMIIETGCRPGEIINLRPEDIVLDAKIPHLVIPDREDREVKTETSVRRIPLVGISLEAAKRAPNGFPKYHDKTNAFSAAANAAYRRLGLFPTDRHVIYSFRHSFEDRMKEGHVDYELRMLLMGHKNDRPEYGTGGSLEYQRKELLKIAHRVPKNFFRAFDAARAA</sequence>
<organism evidence="3 4">
    <name type="scientific">Hyphomonas adhaerens</name>
    <dbReference type="NCBI Taxonomy" id="81029"/>
    <lineage>
        <taxon>Bacteria</taxon>
        <taxon>Pseudomonadati</taxon>
        <taxon>Pseudomonadota</taxon>
        <taxon>Alphaproteobacteria</taxon>
        <taxon>Hyphomonadales</taxon>
        <taxon>Hyphomonadaceae</taxon>
        <taxon>Hyphomonas</taxon>
    </lineage>
</organism>
<proteinExistence type="predicted"/>
<comment type="caution">
    <text evidence="3">The sequence shown here is derived from an EMBL/GenBank/DDBJ whole genome shotgun (WGS) entry which is preliminary data.</text>
</comment>
<feature type="domain" description="DUF6538" evidence="2">
    <location>
        <begin position="11"/>
        <end position="68"/>
    </location>
</feature>
<dbReference type="GO" id="GO:0006310">
    <property type="term" value="P:DNA recombination"/>
    <property type="evidence" value="ECO:0007669"/>
    <property type="project" value="UniProtKB-KW"/>
</dbReference>
<dbReference type="SUPFAM" id="SSF56349">
    <property type="entry name" value="DNA breaking-rejoining enzymes"/>
    <property type="match status" value="1"/>
</dbReference>
<dbReference type="Pfam" id="PF20172">
    <property type="entry name" value="DUF6538"/>
    <property type="match status" value="1"/>
</dbReference>